<keyword evidence="4" id="KW-0812">Transmembrane</keyword>
<name>A0ABT3CHM8_9MYCO</name>
<feature type="compositionally biased region" description="Basic and acidic residues" evidence="3">
    <location>
        <begin position="46"/>
        <end position="59"/>
    </location>
</feature>
<proteinExistence type="predicted"/>
<evidence type="ECO:0000256" key="4">
    <source>
        <dbReference type="SAM" id="Phobius"/>
    </source>
</evidence>
<protein>
    <recommendedName>
        <fullName evidence="7">Mce associated membrane protein</fullName>
    </recommendedName>
</protein>
<dbReference type="Proteomes" id="UP001526201">
    <property type="component" value="Unassembled WGS sequence"/>
</dbReference>
<sequence>MTAQPTNGTRAGADDAELAAAQAEDEAAEAEAAATAARARAKAARLRREAQEEEARKADLVPPAETEPVPDAEDEDDTNEASDGEASEDDLSDDDLDDPAEQRRFKLVWWWPAVAVTVAILVLCGSLFATGYFIKQHHDATALSDLKSQFETGARQDVVNLMSLNFNSAQTDLQRVIDSTTGQFHDDFQKSAGDFLSVMKESKVVTTASVSAVAVESMTKDSAVVLVAAVSQVANTASGQPTPRNWRLSVTVNKVNDQIKMSRVEFVP</sequence>
<evidence type="ECO:0000313" key="5">
    <source>
        <dbReference type="EMBL" id="MCV7228964.1"/>
    </source>
</evidence>
<evidence type="ECO:0000313" key="6">
    <source>
        <dbReference type="Proteomes" id="UP001526201"/>
    </source>
</evidence>
<organism evidence="5 6">
    <name type="scientific">Mycolicibacterium komossense</name>
    <dbReference type="NCBI Taxonomy" id="1779"/>
    <lineage>
        <taxon>Bacteria</taxon>
        <taxon>Bacillati</taxon>
        <taxon>Actinomycetota</taxon>
        <taxon>Actinomycetes</taxon>
        <taxon>Mycobacteriales</taxon>
        <taxon>Mycobacteriaceae</taxon>
        <taxon>Mycolicibacterium</taxon>
    </lineage>
</organism>
<comment type="caution">
    <text evidence="5">The sequence shown here is derived from an EMBL/GenBank/DDBJ whole genome shotgun (WGS) entry which is preliminary data.</text>
</comment>
<feature type="transmembrane region" description="Helical" evidence="4">
    <location>
        <begin position="108"/>
        <end position="134"/>
    </location>
</feature>
<evidence type="ECO:0000256" key="3">
    <source>
        <dbReference type="SAM" id="MobiDB-lite"/>
    </source>
</evidence>
<dbReference type="PANTHER" id="PTHR37042:SF4">
    <property type="entry name" value="OUTER MEMBRANE PROTEIN RV1973"/>
    <property type="match status" value="1"/>
</dbReference>
<feature type="region of interest" description="Disordered" evidence="3">
    <location>
        <begin position="1"/>
        <end position="97"/>
    </location>
</feature>
<keyword evidence="4" id="KW-1133">Transmembrane helix</keyword>
<accession>A0ABT3CHM8</accession>
<comment type="subcellular location">
    <subcellularLocation>
        <location evidence="1">Membrane</location>
    </subcellularLocation>
</comment>
<keyword evidence="2 4" id="KW-0472">Membrane</keyword>
<keyword evidence="6" id="KW-1185">Reference proteome</keyword>
<dbReference type="PANTHER" id="PTHR37042">
    <property type="entry name" value="OUTER MEMBRANE PROTEIN RV1973"/>
    <property type="match status" value="1"/>
</dbReference>
<evidence type="ECO:0008006" key="7">
    <source>
        <dbReference type="Google" id="ProtNLM"/>
    </source>
</evidence>
<reference evidence="5 6" key="1">
    <citation type="journal article" date="2022" name="BMC Genomics">
        <title>Comparative genome analysis of mycobacteria focusing on tRNA and non-coding RNA.</title>
        <authorList>
            <person name="Behra P.R.K."/>
            <person name="Pettersson B.M.F."/>
            <person name="Ramesh M."/>
            <person name="Das S."/>
            <person name="Dasgupta S."/>
            <person name="Kirsebom L.A."/>
        </authorList>
    </citation>
    <scope>NUCLEOTIDE SEQUENCE [LARGE SCALE GENOMIC DNA]</scope>
    <source>
        <strain evidence="5 6">DSM 44078</strain>
    </source>
</reference>
<evidence type="ECO:0000256" key="1">
    <source>
        <dbReference type="ARBA" id="ARBA00004370"/>
    </source>
</evidence>
<dbReference type="RefSeq" id="WP_264070160.1">
    <property type="nucleotide sequence ID" value="NZ_JACKTY010000038.1"/>
</dbReference>
<evidence type="ECO:0000256" key="2">
    <source>
        <dbReference type="ARBA" id="ARBA00023136"/>
    </source>
</evidence>
<dbReference type="EMBL" id="JACKTY010000038">
    <property type="protein sequence ID" value="MCV7228964.1"/>
    <property type="molecule type" value="Genomic_DNA"/>
</dbReference>
<gene>
    <name evidence="5" type="ORF">H7J73_23390</name>
</gene>
<feature type="compositionally biased region" description="Acidic residues" evidence="3">
    <location>
        <begin position="68"/>
        <end position="97"/>
    </location>
</feature>